<evidence type="ECO:0000256" key="1">
    <source>
        <dbReference type="SAM" id="MobiDB-lite"/>
    </source>
</evidence>
<dbReference type="Gene3D" id="3.40.50.1820">
    <property type="entry name" value="alpha/beta hydrolase"/>
    <property type="match status" value="1"/>
</dbReference>
<keyword evidence="3" id="KW-1185">Reference proteome</keyword>
<dbReference type="Proteomes" id="UP001165122">
    <property type="component" value="Unassembled WGS sequence"/>
</dbReference>
<proteinExistence type="predicted"/>
<accession>A0A9W6ZYD8</accession>
<dbReference type="InterPro" id="IPR003386">
    <property type="entry name" value="LACT/PDAT_acylTrfase"/>
</dbReference>
<dbReference type="OrthoDB" id="10250441at2759"/>
<dbReference type="PANTHER" id="PTHR11440">
    <property type="entry name" value="LECITHIN-CHOLESTEROL ACYLTRANSFERASE-RELATED"/>
    <property type="match status" value="1"/>
</dbReference>
<gene>
    <name evidence="2" type="ORF">TrLO_g1583</name>
</gene>
<dbReference type="SUPFAM" id="SSF53474">
    <property type="entry name" value="alpha/beta-Hydrolases"/>
    <property type="match status" value="1"/>
</dbReference>
<dbReference type="GO" id="GO:0006629">
    <property type="term" value="P:lipid metabolic process"/>
    <property type="evidence" value="ECO:0007669"/>
    <property type="project" value="InterPro"/>
</dbReference>
<dbReference type="GO" id="GO:0008374">
    <property type="term" value="F:O-acyltransferase activity"/>
    <property type="evidence" value="ECO:0007669"/>
    <property type="project" value="InterPro"/>
</dbReference>
<evidence type="ECO:0000313" key="3">
    <source>
        <dbReference type="Proteomes" id="UP001165122"/>
    </source>
</evidence>
<dbReference type="AlphaFoldDB" id="A0A9W6ZYD8"/>
<evidence type="ECO:0000313" key="2">
    <source>
        <dbReference type="EMBL" id="GMH59378.1"/>
    </source>
</evidence>
<dbReference type="Pfam" id="PF02450">
    <property type="entry name" value="LCAT"/>
    <property type="match status" value="1"/>
</dbReference>
<sequence length="383" mass="41698">MAETSPRPPPILFIHGYKGCSLVNTSSSSSSSSFLTLTQVLNLSSPDLSLPTTWTNNEQDRHQLPQILTPGPPLADPLGPCFSSILKARVYAPLLQTLSTEYGPPSLDPTIPSKFYIFSYDWRRSNNETVTQLKTFLEQLSSTPQVIAHSNGGLLVYSLLNDNPFLIHSVIYAAVPFKGNLAFLPDLITGKKIGLNKKILSAAVQRTFTLPFHLLPYRSEAAGLFLNEHNEEIRVDWHDIKTWNDNGLVEPGSAKSMHLIACLADAVKFKSTLAPTQPKDRYPKCICVQGNSIPTHDGAILVKRGVISTSKFKPKPGDGRFSTSCVQPPSGTVLETINSNKKHDSVLDGVDIISALKTLLESDSPTTSNSTSTSAADISIELN</sequence>
<protein>
    <submittedName>
        <fullName evidence="2">Uncharacterized protein</fullName>
    </submittedName>
</protein>
<organism evidence="2 3">
    <name type="scientific">Triparma laevis f. longispina</name>
    <dbReference type="NCBI Taxonomy" id="1714387"/>
    <lineage>
        <taxon>Eukaryota</taxon>
        <taxon>Sar</taxon>
        <taxon>Stramenopiles</taxon>
        <taxon>Ochrophyta</taxon>
        <taxon>Bolidophyceae</taxon>
        <taxon>Parmales</taxon>
        <taxon>Triparmaceae</taxon>
        <taxon>Triparma</taxon>
    </lineage>
</organism>
<comment type="caution">
    <text evidence="2">The sequence shown here is derived from an EMBL/GenBank/DDBJ whole genome shotgun (WGS) entry which is preliminary data.</text>
</comment>
<name>A0A9W6ZYD8_9STRA</name>
<feature type="region of interest" description="Disordered" evidence="1">
    <location>
        <begin position="362"/>
        <end position="383"/>
    </location>
</feature>
<reference evidence="3" key="1">
    <citation type="journal article" date="2023" name="Commun. Biol.">
        <title>Genome analysis of Parmales, the sister group of diatoms, reveals the evolutionary specialization of diatoms from phago-mixotrophs to photoautotrophs.</title>
        <authorList>
            <person name="Ban H."/>
            <person name="Sato S."/>
            <person name="Yoshikawa S."/>
            <person name="Yamada K."/>
            <person name="Nakamura Y."/>
            <person name="Ichinomiya M."/>
            <person name="Sato N."/>
            <person name="Blanc-Mathieu R."/>
            <person name="Endo H."/>
            <person name="Kuwata A."/>
            <person name="Ogata H."/>
        </authorList>
    </citation>
    <scope>NUCLEOTIDE SEQUENCE [LARGE SCALE GENOMIC DNA]</scope>
    <source>
        <strain evidence="3">NIES 3700</strain>
    </source>
</reference>
<dbReference type="InterPro" id="IPR029058">
    <property type="entry name" value="AB_hydrolase_fold"/>
</dbReference>
<dbReference type="EMBL" id="BRXW01000488">
    <property type="protein sequence ID" value="GMH59378.1"/>
    <property type="molecule type" value="Genomic_DNA"/>
</dbReference>